<evidence type="ECO:0000256" key="1">
    <source>
        <dbReference type="SAM" id="MobiDB-lite"/>
    </source>
</evidence>
<dbReference type="Gene3D" id="3.30.450.20">
    <property type="entry name" value="PAS domain"/>
    <property type="match status" value="1"/>
</dbReference>
<sequence>MHGRVPEDLAVVVDARGLITVWSDGARRLLGYEPDEIVDRATTRLLAADLPGATRPHVADGQRWAGEVALRHRDGDRVVVRLQGTPMLAAAGPGRPAVRGRRGAAGGEQPARPLHRRADQRRRPRHGGRARPAPRGAGQPSRGAGGHV</sequence>
<gene>
    <name evidence="3" type="ORF">CA983_21095</name>
</gene>
<dbReference type="CDD" id="cd00130">
    <property type="entry name" value="PAS"/>
    <property type="match status" value="1"/>
</dbReference>
<dbReference type="AlphaFoldDB" id="A0A243S182"/>
<dbReference type="EMBL" id="NGFN01000129">
    <property type="protein sequence ID" value="OUD01266.1"/>
    <property type="molecule type" value="Genomic_DNA"/>
</dbReference>
<dbReference type="NCBIfam" id="TIGR00229">
    <property type="entry name" value="sensory_box"/>
    <property type="match status" value="1"/>
</dbReference>
<comment type="caution">
    <text evidence="3">The sequence shown here is derived from an EMBL/GenBank/DDBJ whole genome shotgun (WGS) entry which is preliminary data.</text>
</comment>
<dbReference type="InterPro" id="IPR000014">
    <property type="entry name" value="PAS"/>
</dbReference>
<evidence type="ECO:0000313" key="3">
    <source>
        <dbReference type="EMBL" id="OUD01266.1"/>
    </source>
</evidence>
<feature type="region of interest" description="Disordered" evidence="1">
    <location>
        <begin position="87"/>
        <end position="148"/>
    </location>
</feature>
<dbReference type="InterPro" id="IPR035965">
    <property type="entry name" value="PAS-like_dom_sf"/>
</dbReference>
<evidence type="ECO:0000313" key="4">
    <source>
        <dbReference type="Proteomes" id="UP000195105"/>
    </source>
</evidence>
<dbReference type="Proteomes" id="UP000195105">
    <property type="component" value="Unassembled WGS sequence"/>
</dbReference>
<feature type="compositionally biased region" description="Basic residues" evidence="1">
    <location>
        <begin position="113"/>
        <end position="129"/>
    </location>
</feature>
<keyword evidence="4" id="KW-1185">Reference proteome</keyword>
<proteinExistence type="predicted"/>
<feature type="compositionally biased region" description="Low complexity" evidence="1">
    <location>
        <begin position="130"/>
        <end position="142"/>
    </location>
</feature>
<name>A0A243S182_9ACTN</name>
<dbReference type="Pfam" id="PF13426">
    <property type="entry name" value="PAS_9"/>
    <property type="match status" value="1"/>
</dbReference>
<feature type="domain" description="PAS" evidence="2">
    <location>
        <begin position="11"/>
        <end position="40"/>
    </location>
</feature>
<dbReference type="PROSITE" id="PS50112">
    <property type="entry name" value="PAS"/>
    <property type="match status" value="1"/>
</dbReference>
<evidence type="ECO:0000259" key="2">
    <source>
        <dbReference type="PROSITE" id="PS50112"/>
    </source>
</evidence>
<reference evidence="3 4" key="1">
    <citation type="submission" date="2017-05" db="EMBL/GenBank/DDBJ databases">
        <title>Biotechnological potential of actinobacteria isolated from South African environments.</title>
        <authorList>
            <person name="Le Roes-Hill M."/>
            <person name="Prins A."/>
            <person name="Durrell K.A."/>
        </authorList>
    </citation>
    <scope>NUCLEOTIDE SEQUENCE [LARGE SCALE GENOMIC DNA]</scope>
    <source>
        <strain evidence="3 4">HMC13</strain>
    </source>
</reference>
<organism evidence="3 4">
    <name type="scientific">Streptomyces swartbergensis</name>
    <dbReference type="NCBI Taxonomy" id="487165"/>
    <lineage>
        <taxon>Bacteria</taxon>
        <taxon>Bacillati</taxon>
        <taxon>Actinomycetota</taxon>
        <taxon>Actinomycetes</taxon>
        <taxon>Kitasatosporales</taxon>
        <taxon>Streptomycetaceae</taxon>
        <taxon>Streptomyces</taxon>
    </lineage>
</organism>
<dbReference type="SUPFAM" id="SSF55785">
    <property type="entry name" value="PYP-like sensor domain (PAS domain)"/>
    <property type="match status" value="1"/>
</dbReference>
<accession>A0A243S182</accession>
<protein>
    <recommendedName>
        <fullName evidence="2">PAS domain-containing protein</fullName>
    </recommendedName>
</protein>